<sequence length="367" mass="39450">MTAGSGSASTSASASRVPQAAVRSQRVAQSNNFNDVEMISPSQQSQSVAGISASQSSSGQQAAIIYPRSVVSSLRPTAGAYTPHMDSIKKCLQLIADSTVDYEESHGDKNHKGAGLKDSPAQTSTKKLASRSKLMQASLAERDAFSTDPQIHDMEAALHSALELQQQVAAERQALEGLTSILSLGGKLPAQDLRRSFEHLLSNEVKHLQTRRKQALKTSPIPGVVDVELWELRKKVWEVHHGHDPLPTSGALAGSAAGGGYDEDDEDMEIVVTADTSVQSLKCPLTTNFLKDPVTSSLCKHSFSKDAIISLIQGRRGQCMCPVHGCNRVVTMDLLQPNKALARKVARQIAIQEEISQAETGEYTTVE</sequence>
<dbReference type="InterPro" id="IPR013083">
    <property type="entry name" value="Znf_RING/FYVE/PHD"/>
</dbReference>
<feature type="compositionally biased region" description="Low complexity" evidence="11">
    <location>
        <begin position="1"/>
        <end position="15"/>
    </location>
</feature>
<evidence type="ECO:0000256" key="11">
    <source>
        <dbReference type="SAM" id="MobiDB-lite"/>
    </source>
</evidence>
<comment type="subcellular location">
    <subcellularLocation>
        <location evidence="1">Nucleus</location>
    </subcellularLocation>
</comment>
<protein>
    <submittedName>
        <fullName evidence="13">Zinc-finger of the MIZ type in Nse subunit-domain-containing protein</fullName>
    </submittedName>
</protein>
<keyword evidence="7" id="KW-0833">Ubl conjugation pathway</keyword>
<dbReference type="Proteomes" id="UP000193648">
    <property type="component" value="Unassembled WGS sequence"/>
</dbReference>
<dbReference type="GO" id="GO:0016925">
    <property type="term" value="P:protein sumoylation"/>
    <property type="evidence" value="ECO:0007669"/>
    <property type="project" value="UniProtKB-UniPathway"/>
</dbReference>
<dbReference type="AlphaFoldDB" id="A0A1Y2GTR4"/>
<comment type="caution">
    <text evidence="13">The sequence shown here is derived from an EMBL/GenBank/DDBJ whole genome shotgun (WGS) entry which is preliminary data.</text>
</comment>
<dbReference type="InParanoid" id="A0A1Y2GTR4"/>
<evidence type="ECO:0000256" key="7">
    <source>
        <dbReference type="ARBA" id="ARBA00022786"/>
    </source>
</evidence>
<accession>A0A1Y2GTR4</accession>
<dbReference type="EMBL" id="MCFF01000010">
    <property type="protein sequence ID" value="ORZ22876.1"/>
    <property type="molecule type" value="Genomic_DNA"/>
</dbReference>
<dbReference type="SUPFAM" id="SSF57850">
    <property type="entry name" value="RING/U-box"/>
    <property type="match status" value="1"/>
</dbReference>
<keyword evidence="9" id="KW-0539">Nucleus</keyword>
<dbReference type="PROSITE" id="PS51044">
    <property type="entry name" value="ZF_SP_RING"/>
    <property type="match status" value="1"/>
</dbReference>
<evidence type="ECO:0000256" key="1">
    <source>
        <dbReference type="ARBA" id="ARBA00004123"/>
    </source>
</evidence>
<feature type="compositionally biased region" description="Low complexity" evidence="11">
    <location>
        <begin position="42"/>
        <end position="54"/>
    </location>
</feature>
<dbReference type="CDD" id="cd16651">
    <property type="entry name" value="SPL-RING_NSE2"/>
    <property type="match status" value="1"/>
</dbReference>
<proteinExistence type="inferred from homology"/>
<evidence type="ECO:0000313" key="14">
    <source>
        <dbReference type="Proteomes" id="UP000193648"/>
    </source>
</evidence>
<reference evidence="13 14" key="1">
    <citation type="submission" date="2016-07" db="EMBL/GenBank/DDBJ databases">
        <title>Pervasive Adenine N6-methylation of Active Genes in Fungi.</title>
        <authorList>
            <consortium name="DOE Joint Genome Institute"/>
            <person name="Mondo S.J."/>
            <person name="Dannebaum R.O."/>
            <person name="Kuo R.C."/>
            <person name="Labutti K."/>
            <person name="Haridas S."/>
            <person name="Kuo A."/>
            <person name="Salamov A."/>
            <person name="Ahrendt S.R."/>
            <person name="Lipzen A."/>
            <person name="Sullivan W."/>
            <person name="Andreopoulos W.B."/>
            <person name="Clum A."/>
            <person name="Lindquist E."/>
            <person name="Daum C."/>
            <person name="Ramamoorthy G.K."/>
            <person name="Gryganskyi A."/>
            <person name="Culley D."/>
            <person name="Magnuson J.K."/>
            <person name="James T.Y."/>
            <person name="O'Malley M.A."/>
            <person name="Stajich J.E."/>
            <person name="Spatafora J.W."/>
            <person name="Visel A."/>
            <person name="Grigoriev I.V."/>
        </authorList>
    </citation>
    <scope>NUCLEOTIDE SEQUENCE [LARGE SCALE GENOMIC DNA]</scope>
    <source>
        <strain evidence="13 14">NRRL 3116</strain>
    </source>
</reference>
<dbReference type="OrthoDB" id="26899at2759"/>
<dbReference type="UniPathway" id="UPA00886"/>
<dbReference type="Pfam" id="PF11789">
    <property type="entry name" value="zf-Nse"/>
    <property type="match status" value="1"/>
</dbReference>
<feature type="domain" description="SP-RING-type" evidence="12">
    <location>
        <begin position="266"/>
        <end position="354"/>
    </location>
</feature>
<dbReference type="GO" id="GO:0008270">
    <property type="term" value="F:zinc ion binding"/>
    <property type="evidence" value="ECO:0007669"/>
    <property type="project" value="UniProtKB-KW"/>
</dbReference>
<keyword evidence="4" id="KW-0808">Transferase</keyword>
<keyword evidence="5" id="KW-0479">Metal-binding</keyword>
<evidence type="ECO:0000256" key="10">
    <source>
        <dbReference type="PROSITE-ProRule" id="PRU00452"/>
    </source>
</evidence>
<evidence type="ECO:0000256" key="5">
    <source>
        <dbReference type="ARBA" id="ARBA00022723"/>
    </source>
</evidence>
<dbReference type="GO" id="GO:0030915">
    <property type="term" value="C:Smc5-Smc6 complex"/>
    <property type="evidence" value="ECO:0007669"/>
    <property type="project" value="InterPro"/>
</dbReference>
<evidence type="ECO:0000256" key="2">
    <source>
        <dbReference type="ARBA" id="ARBA00004718"/>
    </source>
</evidence>
<dbReference type="GO" id="GO:0005634">
    <property type="term" value="C:nucleus"/>
    <property type="evidence" value="ECO:0007669"/>
    <property type="project" value="UniProtKB-SubCell"/>
</dbReference>
<dbReference type="Gene3D" id="3.30.40.10">
    <property type="entry name" value="Zinc/RING finger domain, C3HC4 (zinc finger)"/>
    <property type="match status" value="1"/>
</dbReference>
<dbReference type="PANTHER" id="PTHR21330:SF1">
    <property type="entry name" value="E3 SUMO-PROTEIN LIGASE NSE2"/>
    <property type="match status" value="1"/>
</dbReference>
<evidence type="ECO:0000256" key="4">
    <source>
        <dbReference type="ARBA" id="ARBA00022679"/>
    </source>
</evidence>
<comment type="pathway">
    <text evidence="2">Protein modification; protein sumoylation.</text>
</comment>
<evidence type="ECO:0000256" key="3">
    <source>
        <dbReference type="ARBA" id="ARBA00008212"/>
    </source>
</evidence>
<name>A0A1Y2GTR4_9FUNG</name>
<gene>
    <name evidence="13" type="ORF">BCR41DRAFT_420626</name>
</gene>
<evidence type="ECO:0000256" key="8">
    <source>
        <dbReference type="ARBA" id="ARBA00022833"/>
    </source>
</evidence>
<feature type="region of interest" description="Disordered" evidence="11">
    <location>
        <begin position="103"/>
        <end position="133"/>
    </location>
</feature>
<keyword evidence="8" id="KW-0862">Zinc</keyword>
<dbReference type="GO" id="GO:0000724">
    <property type="term" value="P:double-strand break repair via homologous recombination"/>
    <property type="evidence" value="ECO:0007669"/>
    <property type="project" value="InterPro"/>
</dbReference>
<comment type="similarity">
    <text evidence="3">Belongs to the NSE2 family.</text>
</comment>
<feature type="region of interest" description="Disordered" evidence="11">
    <location>
        <begin position="1"/>
        <end position="54"/>
    </location>
</feature>
<dbReference type="STRING" id="64571.A0A1Y2GTR4"/>
<evidence type="ECO:0000256" key="6">
    <source>
        <dbReference type="ARBA" id="ARBA00022771"/>
    </source>
</evidence>
<keyword evidence="14" id="KW-1185">Reference proteome</keyword>
<organism evidence="13 14">
    <name type="scientific">Lobosporangium transversale</name>
    <dbReference type="NCBI Taxonomy" id="64571"/>
    <lineage>
        <taxon>Eukaryota</taxon>
        <taxon>Fungi</taxon>
        <taxon>Fungi incertae sedis</taxon>
        <taxon>Mucoromycota</taxon>
        <taxon>Mortierellomycotina</taxon>
        <taxon>Mortierellomycetes</taxon>
        <taxon>Mortierellales</taxon>
        <taxon>Mortierellaceae</taxon>
        <taxon>Lobosporangium</taxon>
    </lineage>
</organism>
<evidence type="ECO:0000256" key="9">
    <source>
        <dbReference type="ARBA" id="ARBA00023242"/>
    </source>
</evidence>
<dbReference type="PANTHER" id="PTHR21330">
    <property type="entry name" value="E3 SUMO-PROTEIN LIGASE NSE2"/>
    <property type="match status" value="1"/>
</dbReference>
<evidence type="ECO:0000313" key="13">
    <source>
        <dbReference type="EMBL" id="ORZ22876.1"/>
    </source>
</evidence>
<evidence type="ECO:0000259" key="12">
    <source>
        <dbReference type="PROSITE" id="PS51044"/>
    </source>
</evidence>
<dbReference type="InterPro" id="IPR004181">
    <property type="entry name" value="Znf_MIZ"/>
</dbReference>
<keyword evidence="6 10" id="KW-0863">Zinc-finger</keyword>
<dbReference type="GO" id="GO:0061665">
    <property type="term" value="F:SUMO ligase activity"/>
    <property type="evidence" value="ECO:0007669"/>
    <property type="project" value="TreeGrafter"/>
</dbReference>
<dbReference type="GeneID" id="33571763"/>
<dbReference type="InterPro" id="IPR026846">
    <property type="entry name" value="Nse2(Mms21)"/>
</dbReference>
<dbReference type="RefSeq" id="XP_021883430.1">
    <property type="nucleotide sequence ID" value="XM_022029920.1"/>
</dbReference>